<dbReference type="Proteomes" id="UP000012220">
    <property type="component" value="Unassembled WGS sequence"/>
</dbReference>
<sequence>LPLTDKQLKESEELKKLRKENPKLKEEVTILKKFAAMLSREQNPD</sequence>
<proteinExistence type="predicted"/>
<dbReference type="EMBL" id="AHNY02000042">
    <property type="protein sequence ID" value="EMY27341.1"/>
    <property type="molecule type" value="Genomic_DNA"/>
</dbReference>
<evidence type="ECO:0000313" key="2">
    <source>
        <dbReference type="Proteomes" id="UP000012220"/>
    </source>
</evidence>
<accession>N1UUL7</accession>
<protein>
    <submittedName>
        <fullName evidence="1">Uncharacterized protein</fullName>
    </submittedName>
</protein>
<comment type="caution">
    <text evidence="1">The sequence shown here is derived from an EMBL/GenBank/DDBJ whole genome shotgun (WGS) entry which is preliminary data.</text>
</comment>
<reference evidence="1 2" key="1">
    <citation type="submission" date="2013-02" db="EMBL/GenBank/DDBJ databases">
        <authorList>
            <person name="Harkins D.M."/>
            <person name="Durkin A.S."/>
            <person name="Brinkac L.M."/>
            <person name="Haft D.H."/>
            <person name="Selengut J.D."/>
            <person name="Sanka R."/>
            <person name="DePew J."/>
            <person name="Purushe J."/>
            <person name="Picardeau M."/>
            <person name="Werts C."/>
            <person name="Goarant C."/>
            <person name="Vinetz J.M."/>
            <person name="Sutton G.G."/>
            <person name="Nierman W.C."/>
            <person name="Fouts D.E."/>
        </authorList>
    </citation>
    <scope>NUCLEOTIDE SEQUENCE [LARGE SCALE GENOMIC DNA]</scope>
    <source>
        <strain evidence="1 2">200703203</strain>
    </source>
</reference>
<dbReference type="AlphaFoldDB" id="N1UUL7"/>
<gene>
    <name evidence="1" type="ORF">LEP1GSC115_3047</name>
</gene>
<name>N1UUL7_LEPIR</name>
<organism evidence="1 2">
    <name type="scientific">Leptospira interrogans serovar Australis str. 200703203</name>
    <dbReference type="NCBI Taxonomy" id="1085541"/>
    <lineage>
        <taxon>Bacteria</taxon>
        <taxon>Pseudomonadati</taxon>
        <taxon>Spirochaetota</taxon>
        <taxon>Spirochaetia</taxon>
        <taxon>Leptospirales</taxon>
        <taxon>Leptospiraceae</taxon>
        <taxon>Leptospira</taxon>
    </lineage>
</organism>
<feature type="non-terminal residue" evidence="1">
    <location>
        <position position="1"/>
    </location>
</feature>
<evidence type="ECO:0000313" key="1">
    <source>
        <dbReference type="EMBL" id="EMY27341.1"/>
    </source>
</evidence>